<dbReference type="InterPro" id="IPR006700">
    <property type="entry name" value="RsmE"/>
</dbReference>
<evidence type="ECO:0000256" key="1">
    <source>
        <dbReference type="ARBA" id="ARBA00004496"/>
    </source>
</evidence>
<dbReference type="AlphaFoldDB" id="A0A2W1JN20"/>
<dbReference type="OrthoDB" id="9815641at2"/>
<sequence length="250" mass="27505">MPQLQRLVITSEQLQGEQIALTQEQQHYLGRVLRQQTGSRFIAMNGKGQWWLAKLDSPKSAHILESLNITTELTIPVTLMVAPAKGNAFDQVVRCTTELGISRLVPLLSERTLLKPSPHKCLRWRRIAIEAAEQSCRQVIPEVLDPMSLTAALRWSQQRGQTTAQYICVTDSAVSGLLSKLAPTQGIILMTGPEGGWTTTEQKQAILAGYRPVSLGRRILKATTAPITALSVIAAHLEQHSVSEQQEGVT</sequence>
<evidence type="ECO:0000256" key="12">
    <source>
        <dbReference type="PIRNR" id="PIRNR015601"/>
    </source>
</evidence>
<keyword evidence="9 12" id="KW-0949">S-adenosyl-L-methionine</keyword>
<dbReference type="Proteomes" id="UP000248857">
    <property type="component" value="Unassembled WGS sequence"/>
</dbReference>
<evidence type="ECO:0000256" key="10">
    <source>
        <dbReference type="ARBA" id="ARBA00025699"/>
    </source>
</evidence>
<evidence type="ECO:0000256" key="11">
    <source>
        <dbReference type="ARBA" id="ARBA00047944"/>
    </source>
</evidence>
<feature type="domain" description="Ribosomal RNA small subunit methyltransferase E PUA-like" evidence="14">
    <location>
        <begin position="21"/>
        <end position="62"/>
    </location>
</feature>
<comment type="subcellular location">
    <subcellularLocation>
        <location evidence="1 12">Cytoplasm</location>
    </subcellularLocation>
</comment>
<comment type="similarity">
    <text evidence="2 12">Belongs to the RNA methyltransferase RsmE family.</text>
</comment>
<dbReference type="PANTHER" id="PTHR30027">
    <property type="entry name" value="RIBOSOMAL RNA SMALL SUBUNIT METHYLTRANSFERASE E"/>
    <property type="match status" value="1"/>
</dbReference>
<evidence type="ECO:0000256" key="7">
    <source>
        <dbReference type="ARBA" id="ARBA00022603"/>
    </source>
</evidence>
<comment type="function">
    <text evidence="10 12">Specifically methylates the N3 position of the uracil ring of uridine 1498 (m3U1498) in 16S rRNA. Acts on the fully assembled 30S ribosomal subunit.</text>
</comment>
<organism evidence="15 16">
    <name type="scientific">Acaryochloris thomasi RCC1774</name>
    <dbReference type="NCBI Taxonomy" id="1764569"/>
    <lineage>
        <taxon>Bacteria</taxon>
        <taxon>Bacillati</taxon>
        <taxon>Cyanobacteriota</taxon>
        <taxon>Cyanophyceae</taxon>
        <taxon>Acaryochloridales</taxon>
        <taxon>Acaryochloridaceae</taxon>
        <taxon>Acaryochloris</taxon>
        <taxon>Acaryochloris thomasi</taxon>
    </lineage>
</organism>
<dbReference type="Gene3D" id="3.40.1280.10">
    <property type="match status" value="1"/>
</dbReference>
<keyword evidence="16" id="KW-1185">Reference proteome</keyword>
<dbReference type="RefSeq" id="WP_110984805.1">
    <property type="nucleotide sequence ID" value="NZ_CAWNWM010000002.1"/>
</dbReference>
<keyword evidence="6 12" id="KW-0698">rRNA processing</keyword>
<evidence type="ECO:0000256" key="8">
    <source>
        <dbReference type="ARBA" id="ARBA00022679"/>
    </source>
</evidence>
<dbReference type="InterPro" id="IPR046886">
    <property type="entry name" value="RsmE_MTase_dom"/>
</dbReference>
<dbReference type="PIRSF" id="PIRSF015601">
    <property type="entry name" value="MTase_slr0722"/>
    <property type="match status" value="1"/>
</dbReference>
<keyword evidence="7 12" id="KW-0489">Methyltransferase</keyword>
<dbReference type="InterPro" id="IPR029026">
    <property type="entry name" value="tRNA_m1G_MTases_N"/>
</dbReference>
<dbReference type="NCBIfam" id="TIGR00046">
    <property type="entry name" value="RsmE family RNA methyltransferase"/>
    <property type="match status" value="1"/>
</dbReference>
<feature type="domain" description="Ribosomal RNA small subunit methyltransferase E methyltransferase" evidence="13">
    <location>
        <begin position="72"/>
        <end position="233"/>
    </location>
</feature>
<accession>A0A2W1JN20</accession>
<evidence type="ECO:0000256" key="3">
    <source>
        <dbReference type="ARBA" id="ARBA00012328"/>
    </source>
</evidence>
<protein>
    <recommendedName>
        <fullName evidence="4 12">Ribosomal RNA small subunit methyltransferase E</fullName>
        <ecNumber evidence="3 12">2.1.1.193</ecNumber>
    </recommendedName>
</protein>
<dbReference type="CDD" id="cd18084">
    <property type="entry name" value="RsmE-like"/>
    <property type="match status" value="1"/>
</dbReference>
<dbReference type="GO" id="GO:0070042">
    <property type="term" value="F:rRNA (uridine-N3-)-methyltransferase activity"/>
    <property type="evidence" value="ECO:0007669"/>
    <property type="project" value="TreeGrafter"/>
</dbReference>
<evidence type="ECO:0000256" key="4">
    <source>
        <dbReference type="ARBA" id="ARBA00013673"/>
    </source>
</evidence>
<reference evidence="15 16" key="1">
    <citation type="journal article" date="2018" name="Sci. Rep.">
        <title>A novel species of the marine cyanobacterium Acaryochloris with a unique pigment content and lifestyle.</title>
        <authorList>
            <person name="Partensky F."/>
            <person name="Six C."/>
            <person name="Ratin M."/>
            <person name="Garczarek L."/>
            <person name="Vaulot D."/>
            <person name="Probert I."/>
            <person name="Calteau A."/>
            <person name="Gourvil P."/>
            <person name="Marie D."/>
            <person name="Grebert T."/>
            <person name="Bouchier C."/>
            <person name="Le Panse S."/>
            <person name="Gachenot M."/>
            <person name="Rodriguez F."/>
            <person name="Garrido J.L."/>
        </authorList>
    </citation>
    <scope>NUCLEOTIDE SEQUENCE [LARGE SCALE GENOMIC DNA]</scope>
    <source>
        <strain evidence="15 16">RCC1774</strain>
    </source>
</reference>
<dbReference type="SUPFAM" id="SSF75217">
    <property type="entry name" value="alpha/beta knot"/>
    <property type="match status" value="1"/>
</dbReference>
<dbReference type="GO" id="GO:0070475">
    <property type="term" value="P:rRNA base methylation"/>
    <property type="evidence" value="ECO:0007669"/>
    <property type="project" value="TreeGrafter"/>
</dbReference>
<evidence type="ECO:0000259" key="13">
    <source>
        <dbReference type="Pfam" id="PF04452"/>
    </source>
</evidence>
<dbReference type="NCBIfam" id="NF008697">
    <property type="entry name" value="PRK11713.4-1"/>
    <property type="match status" value="1"/>
</dbReference>
<evidence type="ECO:0000313" key="16">
    <source>
        <dbReference type="Proteomes" id="UP000248857"/>
    </source>
</evidence>
<dbReference type="Pfam" id="PF20260">
    <property type="entry name" value="PUA_4"/>
    <property type="match status" value="1"/>
</dbReference>
<dbReference type="GO" id="GO:0005737">
    <property type="term" value="C:cytoplasm"/>
    <property type="evidence" value="ECO:0007669"/>
    <property type="project" value="UniProtKB-SubCell"/>
</dbReference>
<keyword evidence="5 12" id="KW-0963">Cytoplasm</keyword>
<evidence type="ECO:0000313" key="15">
    <source>
        <dbReference type="EMBL" id="PZD74718.1"/>
    </source>
</evidence>
<evidence type="ECO:0000259" key="14">
    <source>
        <dbReference type="Pfam" id="PF20260"/>
    </source>
</evidence>
<comment type="caution">
    <text evidence="15">The sequence shown here is derived from an EMBL/GenBank/DDBJ whole genome shotgun (WGS) entry which is preliminary data.</text>
</comment>
<dbReference type="InterPro" id="IPR029028">
    <property type="entry name" value="Alpha/beta_knot_MTases"/>
</dbReference>
<dbReference type="PANTHER" id="PTHR30027:SF3">
    <property type="entry name" value="16S RRNA (URACIL(1498)-N(3))-METHYLTRANSFERASE"/>
    <property type="match status" value="1"/>
</dbReference>
<proteinExistence type="inferred from homology"/>
<dbReference type="EC" id="2.1.1.193" evidence="3 12"/>
<evidence type="ECO:0000256" key="6">
    <source>
        <dbReference type="ARBA" id="ARBA00022552"/>
    </source>
</evidence>
<dbReference type="SUPFAM" id="SSF88697">
    <property type="entry name" value="PUA domain-like"/>
    <property type="match status" value="1"/>
</dbReference>
<dbReference type="InterPro" id="IPR015947">
    <property type="entry name" value="PUA-like_sf"/>
</dbReference>
<evidence type="ECO:0000256" key="2">
    <source>
        <dbReference type="ARBA" id="ARBA00005528"/>
    </source>
</evidence>
<evidence type="ECO:0000256" key="5">
    <source>
        <dbReference type="ARBA" id="ARBA00022490"/>
    </source>
</evidence>
<evidence type="ECO:0000256" key="9">
    <source>
        <dbReference type="ARBA" id="ARBA00022691"/>
    </source>
</evidence>
<name>A0A2W1JN20_9CYAN</name>
<gene>
    <name evidence="15" type="primary">rsmE_1</name>
    <name evidence="15" type="ORF">C1752_00832</name>
</gene>
<dbReference type="EMBL" id="PQWO01000002">
    <property type="protein sequence ID" value="PZD74718.1"/>
    <property type="molecule type" value="Genomic_DNA"/>
</dbReference>
<keyword evidence="8 12" id="KW-0808">Transferase</keyword>
<dbReference type="InterPro" id="IPR046887">
    <property type="entry name" value="RsmE_PUA-like"/>
</dbReference>
<comment type="catalytic activity">
    <reaction evidence="11 12">
        <text>uridine(1498) in 16S rRNA + S-adenosyl-L-methionine = N(3)-methyluridine(1498) in 16S rRNA + S-adenosyl-L-homocysteine + H(+)</text>
        <dbReference type="Rhea" id="RHEA:42920"/>
        <dbReference type="Rhea" id="RHEA-COMP:10283"/>
        <dbReference type="Rhea" id="RHEA-COMP:10284"/>
        <dbReference type="ChEBI" id="CHEBI:15378"/>
        <dbReference type="ChEBI" id="CHEBI:57856"/>
        <dbReference type="ChEBI" id="CHEBI:59789"/>
        <dbReference type="ChEBI" id="CHEBI:65315"/>
        <dbReference type="ChEBI" id="CHEBI:74502"/>
        <dbReference type="EC" id="2.1.1.193"/>
    </reaction>
</comment>
<dbReference type="Pfam" id="PF04452">
    <property type="entry name" value="Methyltrans_RNA"/>
    <property type="match status" value="1"/>
</dbReference>